<sequence length="147" mass="15021">MSSDTTTEATTEATEGATRHALRTEAAPPPAGAYSQGLAAGPYVYTSGLGPQDPASGAVPEGIGAQTAQVLANLAAVLAADGLSLADVVKSTVHLQHLRRDFAGFDAAYRTAFEAAGGPLPVRTTVGSDLMDILVEIDVVALRRTED</sequence>
<dbReference type="PANTHER" id="PTHR11803:SF39">
    <property type="entry name" value="2-IMINOBUTANOATE_2-IMINOPROPANOATE DEAMINASE"/>
    <property type="match status" value="1"/>
</dbReference>
<evidence type="ECO:0000313" key="3">
    <source>
        <dbReference type="Proteomes" id="UP001183607"/>
    </source>
</evidence>
<organism evidence="2 3">
    <name type="scientific">Streptomyces evansiae</name>
    <dbReference type="NCBI Taxonomy" id="3075535"/>
    <lineage>
        <taxon>Bacteria</taxon>
        <taxon>Bacillati</taxon>
        <taxon>Actinomycetota</taxon>
        <taxon>Actinomycetes</taxon>
        <taxon>Kitasatosporales</taxon>
        <taxon>Streptomycetaceae</taxon>
        <taxon>Streptomyces</taxon>
    </lineage>
</organism>
<dbReference type="SUPFAM" id="SSF55298">
    <property type="entry name" value="YjgF-like"/>
    <property type="match status" value="1"/>
</dbReference>
<evidence type="ECO:0000256" key="1">
    <source>
        <dbReference type="SAM" id="MobiDB-lite"/>
    </source>
</evidence>
<dbReference type="Pfam" id="PF01042">
    <property type="entry name" value="Ribonuc_L-PSP"/>
    <property type="match status" value="1"/>
</dbReference>
<feature type="compositionally biased region" description="Low complexity" evidence="1">
    <location>
        <begin position="1"/>
        <end position="16"/>
    </location>
</feature>
<protein>
    <submittedName>
        <fullName evidence="2">RidA family protein</fullName>
        <ecNumber evidence="2">3.5.-.-</ecNumber>
    </submittedName>
</protein>
<dbReference type="PANTHER" id="PTHR11803">
    <property type="entry name" value="2-IMINOBUTANOATE/2-IMINOPROPANOATE DEAMINASE RIDA"/>
    <property type="match status" value="1"/>
</dbReference>
<evidence type="ECO:0000313" key="2">
    <source>
        <dbReference type="EMBL" id="MDT0415482.1"/>
    </source>
</evidence>
<dbReference type="InterPro" id="IPR035959">
    <property type="entry name" value="RutC-like_sf"/>
</dbReference>
<dbReference type="EMBL" id="JAVRER010000009">
    <property type="protein sequence ID" value="MDT0415482.1"/>
    <property type="molecule type" value="Genomic_DNA"/>
</dbReference>
<feature type="region of interest" description="Disordered" evidence="1">
    <location>
        <begin position="1"/>
        <end position="33"/>
    </location>
</feature>
<dbReference type="Gene3D" id="3.30.1330.40">
    <property type="entry name" value="RutC-like"/>
    <property type="match status" value="1"/>
</dbReference>
<keyword evidence="2" id="KW-0378">Hydrolase</keyword>
<name>A0ABD5E2H8_9ACTN</name>
<gene>
    <name evidence="2" type="ORF">RM574_08260</name>
</gene>
<dbReference type="InterPro" id="IPR006175">
    <property type="entry name" value="YjgF/YER057c/UK114"/>
</dbReference>
<reference evidence="3" key="1">
    <citation type="submission" date="2023-07" db="EMBL/GenBank/DDBJ databases">
        <title>30 novel species of actinomycetes from the DSMZ collection.</title>
        <authorList>
            <person name="Nouioui I."/>
        </authorList>
    </citation>
    <scope>NUCLEOTIDE SEQUENCE [LARGE SCALE GENOMIC DNA]</scope>
    <source>
        <strain evidence="3">DSM 41982</strain>
    </source>
</reference>
<dbReference type="EC" id="3.5.-.-" evidence="2"/>
<dbReference type="GO" id="GO:0016787">
    <property type="term" value="F:hydrolase activity"/>
    <property type="evidence" value="ECO:0007669"/>
    <property type="project" value="UniProtKB-KW"/>
</dbReference>
<dbReference type="Proteomes" id="UP001183607">
    <property type="component" value="Unassembled WGS sequence"/>
</dbReference>
<dbReference type="AlphaFoldDB" id="A0ABD5E2H8"/>
<proteinExistence type="predicted"/>
<dbReference type="CDD" id="cd00448">
    <property type="entry name" value="YjgF_YER057c_UK114_family"/>
    <property type="match status" value="1"/>
</dbReference>
<comment type="caution">
    <text evidence="2">The sequence shown here is derived from an EMBL/GenBank/DDBJ whole genome shotgun (WGS) entry which is preliminary data.</text>
</comment>
<accession>A0ABD5E2H8</accession>
<dbReference type="RefSeq" id="WP_093854016.1">
    <property type="nucleotide sequence ID" value="NZ_JAVRER010000009.1"/>
</dbReference>